<evidence type="ECO:0000313" key="2">
    <source>
        <dbReference type="Proteomes" id="UP000467840"/>
    </source>
</evidence>
<proteinExistence type="predicted"/>
<dbReference type="AlphaFoldDB" id="A0A6A6LZ77"/>
<keyword evidence="2" id="KW-1185">Reference proteome</keyword>
<gene>
    <name evidence="1" type="ORF">GH714_000969</name>
</gene>
<reference evidence="1 2" key="1">
    <citation type="journal article" date="2020" name="Mol. Plant">
        <title>The Chromosome-Based Rubber Tree Genome Provides New Insights into Spurge Genome Evolution and Rubber Biosynthesis.</title>
        <authorList>
            <person name="Liu J."/>
            <person name="Shi C."/>
            <person name="Shi C.C."/>
            <person name="Li W."/>
            <person name="Zhang Q.J."/>
            <person name="Zhang Y."/>
            <person name="Li K."/>
            <person name="Lu H.F."/>
            <person name="Shi C."/>
            <person name="Zhu S.T."/>
            <person name="Xiao Z.Y."/>
            <person name="Nan H."/>
            <person name="Yue Y."/>
            <person name="Zhu X.G."/>
            <person name="Wu Y."/>
            <person name="Hong X.N."/>
            <person name="Fan G.Y."/>
            <person name="Tong Y."/>
            <person name="Zhang D."/>
            <person name="Mao C.L."/>
            <person name="Liu Y.L."/>
            <person name="Hao S.J."/>
            <person name="Liu W.Q."/>
            <person name="Lv M.Q."/>
            <person name="Zhang H.B."/>
            <person name="Liu Y."/>
            <person name="Hu-Tang G.R."/>
            <person name="Wang J.P."/>
            <person name="Wang J.H."/>
            <person name="Sun Y.H."/>
            <person name="Ni S.B."/>
            <person name="Chen W.B."/>
            <person name="Zhang X.C."/>
            <person name="Jiao Y.N."/>
            <person name="Eichler E.E."/>
            <person name="Li G.H."/>
            <person name="Liu X."/>
            <person name="Gao L.Z."/>
        </authorList>
    </citation>
    <scope>NUCLEOTIDE SEQUENCE [LARGE SCALE GENOMIC DNA]</scope>
    <source>
        <strain evidence="2">cv. GT1</strain>
        <tissue evidence="1">Leaf</tissue>
    </source>
</reference>
<sequence length="181" mass="20572">MGFVDGSLPRPEGNSPDEAAWIKGNSMAISWLFNSLHFSLHDSMAFFDTVMELWKDLEERFSQGNAPHVHQLEMEIVNTQQRDQSVVTYYTKLKGLWDEYGSYSNPPNCTCGAIKEFATENEKEKLVFMVWWHKKNDSSNLRPAKEHGRVNVERVITPVTGVKDASVTTGELGFKIGMLQN</sequence>
<dbReference type="EMBL" id="JAAGAX010000008">
    <property type="protein sequence ID" value="KAF2304999.1"/>
    <property type="molecule type" value="Genomic_DNA"/>
</dbReference>
<protein>
    <submittedName>
        <fullName evidence="1">Uncharacterized protein</fullName>
    </submittedName>
</protein>
<dbReference type="PANTHER" id="PTHR37610:SF97">
    <property type="entry name" value="RETROTRANSPOSON GAG DOMAIN-CONTAINING PROTEIN"/>
    <property type="match status" value="1"/>
</dbReference>
<name>A0A6A6LZ77_HEVBR</name>
<organism evidence="1 2">
    <name type="scientific">Hevea brasiliensis</name>
    <name type="common">Para rubber tree</name>
    <name type="synonym">Siphonia brasiliensis</name>
    <dbReference type="NCBI Taxonomy" id="3981"/>
    <lineage>
        <taxon>Eukaryota</taxon>
        <taxon>Viridiplantae</taxon>
        <taxon>Streptophyta</taxon>
        <taxon>Embryophyta</taxon>
        <taxon>Tracheophyta</taxon>
        <taxon>Spermatophyta</taxon>
        <taxon>Magnoliopsida</taxon>
        <taxon>eudicotyledons</taxon>
        <taxon>Gunneridae</taxon>
        <taxon>Pentapetalae</taxon>
        <taxon>rosids</taxon>
        <taxon>fabids</taxon>
        <taxon>Malpighiales</taxon>
        <taxon>Euphorbiaceae</taxon>
        <taxon>Crotonoideae</taxon>
        <taxon>Micrandreae</taxon>
        <taxon>Hevea</taxon>
    </lineage>
</organism>
<dbReference type="Proteomes" id="UP000467840">
    <property type="component" value="Chromosome 9"/>
</dbReference>
<comment type="caution">
    <text evidence="1">The sequence shown here is derived from an EMBL/GenBank/DDBJ whole genome shotgun (WGS) entry which is preliminary data.</text>
</comment>
<accession>A0A6A6LZ77</accession>
<evidence type="ECO:0000313" key="1">
    <source>
        <dbReference type="EMBL" id="KAF2304999.1"/>
    </source>
</evidence>
<dbReference type="PANTHER" id="PTHR37610">
    <property type="entry name" value="CCHC-TYPE DOMAIN-CONTAINING PROTEIN"/>
    <property type="match status" value="1"/>
</dbReference>